<dbReference type="Proteomes" id="UP000326759">
    <property type="component" value="Unassembled WGS sequence"/>
</dbReference>
<name>A0A5N5SSV6_9CRUS</name>
<evidence type="ECO:0000313" key="2">
    <source>
        <dbReference type="Proteomes" id="UP000326759"/>
    </source>
</evidence>
<organism evidence="1 2">
    <name type="scientific">Armadillidium nasatum</name>
    <dbReference type="NCBI Taxonomy" id="96803"/>
    <lineage>
        <taxon>Eukaryota</taxon>
        <taxon>Metazoa</taxon>
        <taxon>Ecdysozoa</taxon>
        <taxon>Arthropoda</taxon>
        <taxon>Crustacea</taxon>
        <taxon>Multicrustacea</taxon>
        <taxon>Malacostraca</taxon>
        <taxon>Eumalacostraca</taxon>
        <taxon>Peracarida</taxon>
        <taxon>Isopoda</taxon>
        <taxon>Oniscidea</taxon>
        <taxon>Crinocheta</taxon>
        <taxon>Armadillidiidae</taxon>
        <taxon>Armadillidium</taxon>
    </lineage>
</organism>
<dbReference type="PANTHER" id="PTHR47412:SF1">
    <property type="entry name" value="FI01434P-RELATED"/>
    <property type="match status" value="1"/>
</dbReference>
<protein>
    <submittedName>
        <fullName evidence="1">Beta-1,4-glucuronyltransferase 1</fullName>
    </submittedName>
</protein>
<dbReference type="Pfam" id="PF13896">
    <property type="entry name" value="Glyco_transf_49"/>
    <property type="match status" value="1"/>
</dbReference>
<dbReference type="AlphaFoldDB" id="A0A5N5SSV6"/>
<evidence type="ECO:0000313" key="1">
    <source>
        <dbReference type="EMBL" id="KAB7496779.1"/>
    </source>
</evidence>
<keyword evidence="1" id="KW-0808">Transferase</keyword>
<keyword evidence="2" id="KW-1185">Reference proteome</keyword>
<dbReference type="PANTHER" id="PTHR47412">
    <property type="entry name" value="FI01434P-RELATED"/>
    <property type="match status" value="1"/>
</dbReference>
<comment type="caution">
    <text evidence="1">The sequence shown here is derived from an EMBL/GenBank/DDBJ whole genome shotgun (WGS) entry which is preliminary data.</text>
</comment>
<accession>A0A5N5SSV6</accession>
<reference evidence="1 2" key="1">
    <citation type="journal article" date="2019" name="PLoS Biol.">
        <title>Sex chromosomes control vertical transmission of feminizing Wolbachia symbionts in an isopod.</title>
        <authorList>
            <person name="Becking T."/>
            <person name="Chebbi M.A."/>
            <person name="Giraud I."/>
            <person name="Moumen B."/>
            <person name="Laverre T."/>
            <person name="Caubet Y."/>
            <person name="Peccoud J."/>
            <person name="Gilbert C."/>
            <person name="Cordaux R."/>
        </authorList>
    </citation>
    <scope>NUCLEOTIDE SEQUENCE [LARGE SCALE GENOMIC DNA]</scope>
    <source>
        <strain evidence="1">ANa2</strain>
        <tissue evidence="1">Whole body excluding digestive tract and cuticle</tissue>
    </source>
</reference>
<dbReference type="EMBL" id="SEYY01021045">
    <property type="protein sequence ID" value="KAB7496779.1"/>
    <property type="molecule type" value="Genomic_DNA"/>
</dbReference>
<sequence>MSNYLNETQKRTSSEENTFKLLGNDPISDTLTVQKKIYPDFSHCSTKSLNSKYIQWGNYRVLQNYVKATKTFPCNKSVTYATHGELGFLHNLVELASRWQIFTIKMIKFSIHSFVGPISVAVYAPGESFQKTLEVIFHLRECSHNEVKKLVTFHIFFESDRIPNGIPKANELLSPKINCSIKLHDIDYWNSSHHLNEFLYPVNVARNVAKSNSATYFYFTSDIELYPSLNIIPEFLKLMQRPDFSNTSRRRVYVLPVFEMKSNLVIPNTKKELLSLINEENAFLFHLNICRRCQEVPNYESYIMCLMDYEYHVLDNAFIIHKPGIKVRDKKVLKSSVVEKQKTLIKTIIKEECDKIYGMRDGCIIVR</sequence>
<gene>
    <name evidence="1" type="ORF">Anas_13627</name>
</gene>
<proteinExistence type="predicted"/>
<dbReference type="OrthoDB" id="9974378at2759"/>
<dbReference type="GO" id="GO:0016740">
    <property type="term" value="F:transferase activity"/>
    <property type="evidence" value="ECO:0007669"/>
    <property type="project" value="UniProtKB-KW"/>
</dbReference>